<accession>A0A6J5IQF1</accession>
<proteinExistence type="predicted"/>
<evidence type="ECO:0000313" key="1">
    <source>
        <dbReference type="EMBL" id="CAB3960949.1"/>
    </source>
</evidence>
<name>A0A6J5IQF1_9BURK</name>
<dbReference type="EMBL" id="CABWIL020000002">
    <property type="protein sequence ID" value="CAB3960949.1"/>
    <property type="molecule type" value="Genomic_DNA"/>
</dbReference>
<dbReference type="Proteomes" id="UP000494301">
    <property type="component" value="Unassembled WGS sequence"/>
</dbReference>
<protein>
    <submittedName>
        <fullName evidence="1">Uncharacterized protein</fullName>
    </submittedName>
</protein>
<sequence length="212" mass="24125">MKGLILLLLGLLAPSLASAAVNVRTPPPRHPTHDVIVQYWRKSGGFVDVYFAAGGLPMRVEFSRTNSPSLPYDAPDYLVLPSHEKKWFSVWKDAKEFDQDRVASDWLERVRFEQYLFNDSIDGIRCEEWRVVDPKFPHRAAALCLSDDGILLRARLDIDAFNPSNSGKEFIFLNGDVNSSSIEAKRVDRVTIPREMLEAPTKYKQRPPKIVP</sequence>
<organism evidence="1 2">
    <name type="scientific">Burkholderia aenigmatica</name>
    <dbReference type="NCBI Taxonomy" id="2015348"/>
    <lineage>
        <taxon>Bacteria</taxon>
        <taxon>Pseudomonadati</taxon>
        <taxon>Pseudomonadota</taxon>
        <taxon>Betaproteobacteria</taxon>
        <taxon>Burkholderiales</taxon>
        <taxon>Burkholderiaceae</taxon>
        <taxon>Burkholderia</taxon>
        <taxon>Burkholderia cepacia complex</taxon>
    </lineage>
</organism>
<gene>
    <name evidence="1" type="ORF">BLA3211_00688</name>
</gene>
<evidence type="ECO:0000313" key="2">
    <source>
        <dbReference type="Proteomes" id="UP000494301"/>
    </source>
</evidence>
<dbReference type="RefSeq" id="WP_164462677.1">
    <property type="nucleotide sequence ID" value="NZ_CABVQF010000012.1"/>
</dbReference>
<dbReference type="AlphaFoldDB" id="A0A6J5IQF1"/>
<reference evidence="1 2" key="1">
    <citation type="submission" date="2020-04" db="EMBL/GenBank/DDBJ databases">
        <authorList>
            <person name="Depoorter E."/>
        </authorList>
    </citation>
    <scope>NUCLEOTIDE SEQUENCE [LARGE SCALE GENOMIC DNA]</scope>
    <source>
        <strain evidence="1 2">BCC0217</strain>
    </source>
</reference>